<evidence type="ECO:0000256" key="1">
    <source>
        <dbReference type="SAM" id="MobiDB-lite"/>
    </source>
</evidence>
<accession>A0A0C3DUS8</accession>
<sequence>MCAIQLGRNDDLEARGVWSGVTGSEGDDGGLKQLTSAHGCTAEGGAVDGGDGDGWQRRDRDEDEARLVRDRDAVDTSNLFGGSQLRSEMEAIWNGSCSRSFETSKNSTREEKTDSTVLGGKKEEKAALGRTQRPTT</sequence>
<reference evidence="2 3" key="1">
    <citation type="submission" date="2014-04" db="EMBL/GenBank/DDBJ databases">
        <authorList>
            <consortium name="DOE Joint Genome Institute"/>
            <person name="Kuo A."/>
            <person name="Martino E."/>
            <person name="Perotto S."/>
            <person name="Kohler A."/>
            <person name="Nagy L.G."/>
            <person name="Floudas D."/>
            <person name="Copeland A."/>
            <person name="Barry K.W."/>
            <person name="Cichocki N."/>
            <person name="Veneault-Fourrey C."/>
            <person name="LaButti K."/>
            <person name="Lindquist E.A."/>
            <person name="Lipzen A."/>
            <person name="Lundell T."/>
            <person name="Morin E."/>
            <person name="Murat C."/>
            <person name="Sun H."/>
            <person name="Tunlid A."/>
            <person name="Henrissat B."/>
            <person name="Grigoriev I.V."/>
            <person name="Hibbett D.S."/>
            <person name="Martin F."/>
            <person name="Nordberg H.P."/>
            <person name="Cantor M.N."/>
            <person name="Hua S.X."/>
        </authorList>
    </citation>
    <scope>NUCLEOTIDE SEQUENCE [LARGE SCALE GENOMIC DNA]</scope>
    <source>
        <strain evidence="2 3">Zn</strain>
    </source>
</reference>
<evidence type="ECO:0000313" key="3">
    <source>
        <dbReference type="Proteomes" id="UP000054321"/>
    </source>
</evidence>
<name>A0A0C3DUS8_OIDMZ</name>
<feature type="region of interest" description="Disordered" evidence="1">
    <location>
        <begin position="98"/>
        <end position="136"/>
    </location>
</feature>
<organism evidence="2 3">
    <name type="scientific">Oidiodendron maius (strain Zn)</name>
    <dbReference type="NCBI Taxonomy" id="913774"/>
    <lineage>
        <taxon>Eukaryota</taxon>
        <taxon>Fungi</taxon>
        <taxon>Dikarya</taxon>
        <taxon>Ascomycota</taxon>
        <taxon>Pezizomycotina</taxon>
        <taxon>Leotiomycetes</taxon>
        <taxon>Leotiomycetes incertae sedis</taxon>
        <taxon>Myxotrichaceae</taxon>
        <taxon>Oidiodendron</taxon>
    </lineage>
</organism>
<proteinExistence type="predicted"/>
<dbReference type="HOGENOM" id="CLU_1876046_0_0_1"/>
<feature type="compositionally biased region" description="Basic and acidic residues" evidence="1">
    <location>
        <begin position="107"/>
        <end position="127"/>
    </location>
</feature>
<protein>
    <submittedName>
        <fullName evidence="2">Uncharacterized protein</fullName>
    </submittedName>
</protein>
<reference evidence="3" key="2">
    <citation type="submission" date="2015-01" db="EMBL/GenBank/DDBJ databases">
        <title>Evolutionary Origins and Diversification of the Mycorrhizal Mutualists.</title>
        <authorList>
            <consortium name="DOE Joint Genome Institute"/>
            <consortium name="Mycorrhizal Genomics Consortium"/>
            <person name="Kohler A."/>
            <person name="Kuo A."/>
            <person name="Nagy L.G."/>
            <person name="Floudas D."/>
            <person name="Copeland A."/>
            <person name="Barry K.W."/>
            <person name="Cichocki N."/>
            <person name="Veneault-Fourrey C."/>
            <person name="LaButti K."/>
            <person name="Lindquist E.A."/>
            <person name="Lipzen A."/>
            <person name="Lundell T."/>
            <person name="Morin E."/>
            <person name="Murat C."/>
            <person name="Riley R."/>
            <person name="Ohm R."/>
            <person name="Sun H."/>
            <person name="Tunlid A."/>
            <person name="Henrissat B."/>
            <person name="Grigoriev I.V."/>
            <person name="Hibbett D.S."/>
            <person name="Martin F."/>
        </authorList>
    </citation>
    <scope>NUCLEOTIDE SEQUENCE [LARGE SCALE GENOMIC DNA]</scope>
    <source>
        <strain evidence="3">Zn</strain>
    </source>
</reference>
<dbReference type="AlphaFoldDB" id="A0A0C3DUS8"/>
<gene>
    <name evidence="2" type="ORF">OIDMADRAFT_49368</name>
</gene>
<dbReference type="InParanoid" id="A0A0C3DUS8"/>
<keyword evidence="3" id="KW-1185">Reference proteome</keyword>
<dbReference type="EMBL" id="KN832871">
    <property type="protein sequence ID" value="KIN05858.1"/>
    <property type="molecule type" value="Genomic_DNA"/>
</dbReference>
<feature type="region of interest" description="Disordered" evidence="1">
    <location>
        <begin position="19"/>
        <end position="69"/>
    </location>
</feature>
<feature type="compositionally biased region" description="Basic and acidic residues" evidence="1">
    <location>
        <begin position="54"/>
        <end position="69"/>
    </location>
</feature>
<evidence type="ECO:0000313" key="2">
    <source>
        <dbReference type="EMBL" id="KIN05858.1"/>
    </source>
</evidence>
<dbReference type="Proteomes" id="UP000054321">
    <property type="component" value="Unassembled WGS sequence"/>
</dbReference>